<name>A0A9K3NX08_HELAN</name>
<evidence type="ECO:0000256" key="1">
    <source>
        <dbReference type="SAM" id="SignalP"/>
    </source>
</evidence>
<dbReference type="Gramene" id="mRNA:HanXRQr2_Chr03g0125151">
    <property type="protein sequence ID" value="mRNA:HanXRQr2_Chr03g0125151"/>
    <property type="gene ID" value="HanXRQr2_Chr03g0125151"/>
</dbReference>
<dbReference type="SUPFAM" id="SSF82199">
    <property type="entry name" value="SET domain"/>
    <property type="match status" value="1"/>
</dbReference>
<dbReference type="AlphaFoldDB" id="A0A9K3NX08"/>
<dbReference type="InterPro" id="IPR046341">
    <property type="entry name" value="SET_dom_sf"/>
</dbReference>
<protein>
    <submittedName>
        <fullName evidence="2">Uncharacterized protein</fullName>
    </submittedName>
</protein>
<evidence type="ECO:0000313" key="2">
    <source>
        <dbReference type="EMBL" id="KAF5815629.1"/>
    </source>
</evidence>
<gene>
    <name evidence="2" type="ORF">HanXRQr2_Chr03g0125151</name>
</gene>
<keyword evidence="3" id="KW-1185">Reference proteome</keyword>
<keyword evidence="1" id="KW-0732">Signal</keyword>
<dbReference type="EMBL" id="MNCJ02000318">
    <property type="protein sequence ID" value="KAF5815629.1"/>
    <property type="molecule type" value="Genomic_DNA"/>
</dbReference>
<dbReference type="Proteomes" id="UP000215914">
    <property type="component" value="Unassembled WGS sequence"/>
</dbReference>
<comment type="caution">
    <text evidence="2">The sequence shown here is derived from an EMBL/GenBank/DDBJ whole genome shotgun (WGS) entry which is preliminary data.</text>
</comment>
<sequence>MALACHDLLIFQILLTLLCPKFRSLFACKPIQAGDCILKVPYSVQLALDNLHPSINSLLGEDVGNVAKLALVILLHQRLGEHAITLLMKVFGDMF</sequence>
<accession>A0A9K3NX08</accession>
<evidence type="ECO:0000313" key="3">
    <source>
        <dbReference type="Proteomes" id="UP000215914"/>
    </source>
</evidence>
<feature type="chain" id="PRO_5039891725" evidence="1">
    <location>
        <begin position="28"/>
        <end position="95"/>
    </location>
</feature>
<reference evidence="2" key="2">
    <citation type="submission" date="2020-06" db="EMBL/GenBank/DDBJ databases">
        <title>Helianthus annuus Genome sequencing and assembly Release 2.</title>
        <authorList>
            <person name="Gouzy J."/>
            <person name="Langlade N."/>
            <person name="Munos S."/>
        </authorList>
    </citation>
    <scope>NUCLEOTIDE SEQUENCE</scope>
    <source>
        <tissue evidence="2">Leaves</tissue>
    </source>
</reference>
<reference evidence="2" key="1">
    <citation type="journal article" date="2017" name="Nature">
        <title>The sunflower genome provides insights into oil metabolism, flowering and Asterid evolution.</title>
        <authorList>
            <person name="Badouin H."/>
            <person name="Gouzy J."/>
            <person name="Grassa C.J."/>
            <person name="Murat F."/>
            <person name="Staton S.E."/>
            <person name="Cottret L."/>
            <person name="Lelandais-Briere C."/>
            <person name="Owens G.L."/>
            <person name="Carrere S."/>
            <person name="Mayjonade B."/>
            <person name="Legrand L."/>
            <person name="Gill N."/>
            <person name="Kane N.C."/>
            <person name="Bowers J.E."/>
            <person name="Hubner S."/>
            <person name="Bellec A."/>
            <person name="Berard A."/>
            <person name="Berges H."/>
            <person name="Blanchet N."/>
            <person name="Boniface M.C."/>
            <person name="Brunel D."/>
            <person name="Catrice O."/>
            <person name="Chaidir N."/>
            <person name="Claudel C."/>
            <person name="Donnadieu C."/>
            <person name="Faraut T."/>
            <person name="Fievet G."/>
            <person name="Helmstetter N."/>
            <person name="King M."/>
            <person name="Knapp S.J."/>
            <person name="Lai Z."/>
            <person name="Le Paslier M.C."/>
            <person name="Lippi Y."/>
            <person name="Lorenzon L."/>
            <person name="Mandel J.R."/>
            <person name="Marage G."/>
            <person name="Marchand G."/>
            <person name="Marquand E."/>
            <person name="Bret-Mestries E."/>
            <person name="Morien E."/>
            <person name="Nambeesan S."/>
            <person name="Nguyen T."/>
            <person name="Pegot-Espagnet P."/>
            <person name="Pouilly N."/>
            <person name="Raftis F."/>
            <person name="Sallet E."/>
            <person name="Schiex T."/>
            <person name="Thomas J."/>
            <person name="Vandecasteele C."/>
            <person name="Vares D."/>
            <person name="Vear F."/>
            <person name="Vautrin S."/>
            <person name="Crespi M."/>
            <person name="Mangin B."/>
            <person name="Burke J.M."/>
            <person name="Salse J."/>
            <person name="Munos S."/>
            <person name="Vincourt P."/>
            <person name="Rieseberg L.H."/>
            <person name="Langlade N.B."/>
        </authorList>
    </citation>
    <scope>NUCLEOTIDE SEQUENCE</scope>
    <source>
        <tissue evidence="2">Leaves</tissue>
    </source>
</reference>
<feature type="signal peptide" evidence="1">
    <location>
        <begin position="1"/>
        <end position="27"/>
    </location>
</feature>
<proteinExistence type="predicted"/>
<organism evidence="2 3">
    <name type="scientific">Helianthus annuus</name>
    <name type="common">Common sunflower</name>
    <dbReference type="NCBI Taxonomy" id="4232"/>
    <lineage>
        <taxon>Eukaryota</taxon>
        <taxon>Viridiplantae</taxon>
        <taxon>Streptophyta</taxon>
        <taxon>Embryophyta</taxon>
        <taxon>Tracheophyta</taxon>
        <taxon>Spermatophyta</taxon>
        <taxon>Magnoliopsida</taxon>
        <taxon>eudicotyledons</taxon>
        <taxon>Gunneridae</taxon>
        <taxon>Pentapetalae</taxon>
        <taxon>asterids</taxon>
        <taxon>campanulids</taxon>
        <taxon>Asterales</taxon>
        <taxon>Asteraceae</taxon>
        <taxon>Asteroideae</taxon>
        <taxon>Heliantheae alliance</taxon>
        <taxon>Heliantheae</taxon>
        <taxon>Helianthus</taxon>
    </lineage>
</organism>